<dbReference type="EMBL" id="HACM01000388">
    <property type="protein sequence ID" value="CRZ00830.1"/>
    <property type="molecule type" value="Transcribed_RNA"/>
</dbReference>
<evidence type="ECO:0000256" key="1">
    <source>
        <dbReference type="ARBA" id="ARBA00010086"/>
    </source>
</evidence>
<comment type="similarity">
    <text evidence="1">Belongs to the carnosine N-methyltransferase family.</text>
</comment>
<keyword evidence="4" id="KW-0808">Transferase</keyword>
<keyword evidence="3" id="KW-0489">Methyltransferase</keyword>
<dbReference type="InterPro" id="IPR012901">
    <property type="entry name" value="CARME"/>
</dbReference>
<evidence type="ECO:0000256" key="5">
    <source>
        <dbReference type="ARBA" id="ARBA00022691"/>
    </source>
</evidence>
<dbReference type="SUPFAM" id="SSF53335">
    <property type="entry name" value="S-adenosyl-L-methionine-dependent methyltransferases"/>
    <property type="match status" value="1"/>
</dbReference>
<evidence type="ECO:0000256" key="3">
    <source>
        <dbReference type="ARBA" id="ARBA00022603"/>
    </source>
</evidence>
<dbReference type="GO" id="GO:0030735">
    <property type="term" value="F:carnosine N-methyltransferase activity"/>
    <property type="evidence" value="ECO:0007669"/>
    <property type="project" value="UniProtKB-EC"/>
</dbReference>
<reference evidence="6" key="1">
    <citation type="submission" date="2015-04" db="EMBL/GenBank/DDBJ databases">
        <title>The genome sequence of the plant pathogenic Rhizarian Plasmodiophora brassicae reveals insights in its biotrophic life cycle and the origin of chitin synthesis.</title>
        <authorList>
            <person name="Schwelm A."/>
            <person name="Fogelqvist J."/>
            <person name="Knaust A."/>
            <person name="Julke S."/>
            <person name="Lilja T."/>
            <person name="Dhandapani V."/>
            <person name="Bonilla-Rosso G."/>
            <person name="Karlsson M."/>
            <person name="Shevchenko A."/>
            <person name="Choi S.R."/>
            <person name="Kim H.G."/>
            <person name="Park J.Y."/>
            <person name="Lim Y.P."/>
            <person name="Ludwig-Muller J."/>
            <person name="Dixelius C."/>
        </authorList>
    </citation>
    <scope>NUCLEOTIDE SEQUENCE</scope>
    <source>
        <tissue evidence="6">Potato root galls</tissue>
    </source>
</reference>
<dbReference type="Pfam" id="PF07942">
    <property type="entry name" value="CARME"/>
    <property type="match status" value="1"/>
</dbReference>
<organism evidence="6">
    <name type="scientific">Spongospora subterranea</name>
    <dbReference type="NCBI Taxonomy" id="70186"/>
    <lineage>
        <taxon>Eukaryota</taxon>
        <taxon>Sar</taxon>
        <taxon>Rhizaria</taxon>
        <taxon>Endomyxa</taxon>
        <taxon>Phytomyxea</taxon>
        <taxon>Plasmodiophorida</taxon>
        <taxon>Plasmodiophoridae</taxon>
        <taxon>Spongospora</taxon>
    </lineage>
</organism>
<protein>
    <recommendedName>
        <fullName evidence="2">carnosine N-methyltransferase</fullName>
        <ecNumber evidence="2">2.1.1.22</ecNumber>
    </recommendedName>
</protein>
<dbReference type="AlphaFoldDB" id="A0A0H5QFW7"/>
<evidence type="ECO:0000256" key="4">
    <source>
        <dbReference type="ARBA" id="ARBA00022679"/>
    </source>
</evidence>
<dbReference type="PANTHER" id="PTHR12303:SF6">
    <property type="entry name" value="CARNOSINE N-METHYLTRANSFERASE"/>
    <property type="match status" value="1"/>
</dbReference>
<evidence type="ECO:0000313" key="6">
    <source>
        <dbReference type="EMBL" id="CRZ00830.1"/>
    </source>
</evidence>
<dbReference type="SMART" id="SM01296">
    <property type="entry name" value="N2227"/>
    <property type="match status" value="1"/>
</dbReference>
<keyword evidence="5" id="KW-0949">S-adenosyl-L-methionine</keyword>
<accession>A0A0H5QFW7</accession>
<dbReference type="PANTHER" id="PTHR12303">
    <property type="entry name" value="CARNOSINE N-METHYLTRANSFERASE"/>
    <property type="match status" value="1"/>
</dbReference>
<dbReference type="InterPro" id="IPR029063">
    <property type="entry name" value="SAM-dependent_MTases_sf"/>
</dbReference>
<sequence>MQELHKQTIHWKSVPEAHRALLPDFTSNQKRALDHVILNQRFIDVLTSNSASVFQSQIAQHNIDPASLSVSGANFEKMKSTLRQFVREWSKEGSDERKCSYDVIVATLKDLFPDVNGRSHIRVLSPGSGLGRLTWEIAQAGFQSEGNEFSYFMLLGSHFILNCVHQEMSPLILAPFVHQTTNVVSIEDRLRQFRIPDQFPSCTPITGSMSMTAGDFLEVYGEDTEGFDAVVTCFFIDTAHNVIEYVETISKILKRGGYWINLGPLLYHYNETDDLSVELSLHDLQRIIPAFGLEMIASSFPHECRYVSNARSMMQFVYQCAFFTCRKS</sequence>
<dbReference type="Gene3D" id="3.40.50.150">
    <property type="entry name" value="Vaccinia Virus protein VP39"/>
    <property type="match status" value="1"/>
</dbReference>
<name>A0A0H5QFW7_9EUKA</name>
<dbReference type="EC" id="2.1.1.22" evidence="2"/>
<dbReference type="GO" id="GO:0032259">
    <property type="term" value="P:methylation"/>
    <property type="evidence" value="ECO:0007669"/>
    <property type="project" value="UniProtKB-KW"/>
</dbReference>
<evidence type="ECO:0000256" key="2">
    <source>
        <dbReference type="ARBA" id="ARBA00012003"/>
    </source>
</evidence>
<proteinExistence type="inferred from homology"/>